<dbReference type="GO" id="GO:0016773">
    <property type="term" value="F:phosphotransferase activity, alcohol group as acceptor"/>
    <property type="evidence" value="ECO:0007669"/>
    <property type="project" value="InterPro"/>
</dbReference>
<dbReference type="Pfam" id="PF03610">
    <property type="entry name" value="EIIA-man"/>
    <property type="match status" value="1"/>
</dbReference>
<dbReference type="AlphaFoldDB" id="A0A1H7C4D0"/>
<organism evidence="10 11">
    <name type="scientific">Propionispira arboris</name>
    <dbReference type="NCBI Taxonomy" id="84035"/>
    <lineage>
        <taxon>Bacteria</taxon>
        <taxon>Bacillati</taxon>
        <taxon>Bacillota</taxon>
        <taxon>Negativicutes</taxon>
        <taxon>Selenomonadales</taxon>
        <taxon>Selenomonadaceae</taxon>
        <taxon>Propionispira</taxon>
    </lineage>
</organism>
<protein>
    <submittedName>
        <fullName evidence="10">PTS system, mannose-specific IIB component</fullName>
    </submittedName>
</protein>
<keyword evidence="6" id="KW-0808">Transferase</keyword>
<keyword evidence="3" id="KW-0963">Cytoplasm</keyword>
<comment type="subcellular location">
    <subcellularLocation>
        <location evidence="1">Cytoplasm</location>
    </subcellularLocation>
</comment>
<dbReference type="PANTHER" id="PTHR33799">
    <property type="entry name" value="PTS PERMEASE-RELATED-RELATED"/>
    <property type="match status" value="1"/>
</dbReference>
<dbReference type="GO" id="GO:0009401">
    <property type="term" value="P:phosphoenolpyruvate-dependent sugar phosphotransferase system"/>
    <property type="evidence" value="ECO:0007669"/>
    <property type="project" value="UniProtKB-KW"/>
</dbReference>
<dbReference type="Gene3D" id="3.40.50.510">
    <property type="entry name" value="Phosphotransferase system, mannose-type IIA component"/>
    <property type="match status" value="1"/>
</dbReference>
<sequence>MLAIIIGTHGYFAEELLKTAEMIFGPASNIKAIHLIPGKGVEDLVKEYKQAIVEMDTTDGVIFLNDLFGGSPYNAACRVAMESDDYGIAAGVNLPMLIDMLSLQSLAEKTSILEVTNRAIAAGHSGLNFFHRTLLAEQVEDEL</sequence>
<evidence type="ECO:0000313" key="11">
    <source>
        <dbReference type="Proteomes" id="UP000199662"/>
    </source>
</evidence>
<evidence type="ECO:0000256" key="4">
    <source>
        <dbReference type="ARBA" id="ARBA00022553"/>
    </source>
</evidence>
<evidence type="ECO:0000256" key="8">
    <source>
        <dbReference type="ARBA" id="ARBA00022777"/>
    </source>
</evidence>
<dbReference type="InterPro" id="IPR033887">
    <property type="entry name" value="PTS_IIA_man"/>
</dbReference>
<dbReference type="CDD" id="cd00006">
    <property type="entry name" value="PTS_IIA_man"/>
    <property type="match status" value="1"/>
</dbReference>
<keyword evidence="2" id="KW-0813">Transport</keyword>
<accession>A0A1H7C4D0</accession>
<dbReference type="GO" id="GO:0016301">
    <property type="term" value="F:kinase activity"/>
    <property type="evidence" value="ECO:0007669"/>
    <property type="project" value="UniProtKB-KW"/>
</dbReference>
<dbReference type="GO" id="GO:0005737">
    <property type="term" value="C:cytoplasm"/>
    <property type="evidence" value="ECO:0007669"/>
    <property type="project" value="UniProtKB-SubCell"/>
</dbReference>
<dbReference type="NCBIfam" id="TIGR00824">
    <property type="entry name" value="EIIA-man"/>
    <property type="match status" value="1"/>
</dbReference>
<keyword evidence="7" id="KW-0598">Phosphotransferase system</keyword>
<dbReference type="PANTHER" id="PTHR33799:SF1">
    <property type="entry name" value="PTS SYSTEM MANNOSE-SPECIFIC EIIAB COMPONENT-RELATED"/>
    <property type="match status" value="1"/>
</dbReference>
<dbReference type="GO" id="GO:0016020">
    <property type="term" value="C:membrane"/>
    <property type="evidence" value="ECO:0007669"/>
    <property type="project" value="InterPro"/>
</dbReference>
<gene>
    <name evidence="10" type="ORF">SAMN05660742_11816</name>
</gene>
<dbReference type="InterPro" id="IPR051471">
    <property type="entry name" value="Bacterial_PTS_sugar_comp"/>
</dbReference>
<dbReference type="PROSITE" id="PS51096">
    <property type="entry name" value="PTS_EIIA_TYPE_4"/>
    <property type="match status" value="1"/>
</dbReference>
<name>A0A1H7C4D0_9FIRM</name>
<evidence type="ECO:0000256" key="2">
    <source>
        <dbReference type="ARBA" id="ARBA00022448"/>
    </source>
</evidence>
<dbReference type="InterPro" id="IPR013789">
    <property type="entry name" value="PTS_EIIA_man"/>
</dbReference>
<reference evidence="10 11" key="1">
    <citation type="submission" date="2016-10" db="EMBL/GenBank/DDBJ databases">
        <authorList>
            <person name="de Groot N.N."/>
        </authorList>
    </citation>
    <scope>NUCLEOTIDE SEQUENCE [LARGE SCALE GENOMIC DNA]</scope>
    <source>
        <strain evidence="10 11">DSM 2179</strain>
    </source>
</reference>
<dbReference type="STRING" id="84035.SAMN05660742_11816"/>
<feature type="domain" description="PTS EIIA type-4" evidence="9">
    <location>
        <begin position="1"/>
        <end position="127"/>
    </location>
</feature>
<keyword evidence="11" id="KW-1185">Reference proteome</keyword>
<evidence type="ECO:0000256" key="1">
    <source>
        <dbReference type="ARBA" id="ARBA00004496"/>
    </source>
</evidence>
<dbReference type="SUPFAM" id="SSF53062">
    <property type="entry name" value="PTS system fructose IIA component-like"/>
    <property type="match status" value="1"/>
</dbReference>
<evidence type="ECO:0000256" key="5">
    <source>
        <dbReference type="ARBA" id="ARBA00022597"/>
    </source>
</evidence>
<evidence type="ECO:0000256" key="6">
    <source>
        <dbReference type="ARBA" id="ARBA00022679"/>
    </source>
</evidence>
<evidence type="ECO:0000313" key="10">
    <source>
        <dbReference type="EMBL" id="SEJ81480.1"/>
    </source>
</evidence>
<dbReference type="EMBL" id="FNZK01000018">
    <property type="protein sequence ID" value="SEJ81480.1"/>
    <property type="molecule type" value="Genomic_DNA"/>
</dbReference>
<keyword evidence="4" id="KW-0597">Phosphoprotein</keyword>
<keyword evidence="8" id="KW-0418">Kinase</keyword>
<dbReference type="InterPro" id="IPR036662">
    <property type="entry name" value="PTS_EIIA_man-typ_sf"/>
</dbReference>
<evidence type="ECO:0000256" key="3">
    <source>
        <dbReference type="ARBA" id="ARBA00022490"/>
    </source>
</evidence>
<dbReference type="Proteomes" id="UP000199662">
    <property type="component" value="Unassembled WGS sequence"/>
</dbReference>
<proteinExistence type="predicted"/>
<dbReference type="RefSeq" id="WP_091833823.1">
    <property type="nucleotide sequence ID" value="NZ_FNZK01000018.1"/>
</dbReference>
<dbReference type="InterPro" id="IPR004701">
    <property type="entry name" value="PTS_EIIA_man-typ"/>
</dbReference>
<evidence type="ECO:0000259" key="9">
    <source>
        <dbReference type="PROSITE" id="PS51096"/>
    </source>
</evidence>
<evidence type="ECO:0000256" key="7">
    <source>
        <dbReference type="ARBA" id="ARBA00022683"/>
    </source>
</evidence>
<keyword evidence="5" id="KW-0762">Sugar transport</keyword>